<dbReference type="PANTHER" id="PTHR35218:SF9">
    <property type="entry name" value="ENDONUCLEASE_EXONUCLEASE_PHOSPHATASE DOMAIN-CONTAINING PROTEIN"/>
    <property type="match status" value="1"/>
</dbReference>
<gene>
    <name evidence="3" type="ORF">AAHA92_33093</name>
</gene>
<accession>A0ABD1FMV1</accession>
<organism evidence="3 4">
    <name type="scientific">Salvia divinorum</name>
    <name type="common">Maria pastora</name>
    <name type="synonym">Diviner's sage</name>
    <dbReference type="NCBI Taxonomy" id="28513"/>
    <lineage>
        <taxon>Eukaryota</taxon>
        <taxon>Viridiplantae</taxon>
        <taxon>Streptophyta</taxon>
        <taxon>Embryophyta</taxon>
        <taxon>Tracheophyta</taxon>
        <taxon>Spermatophyta</taxon>
        <taxon>Magnoliopsida</taxon>
        <taxon>eudicotyledons</taxon>
        <taxon>Gunneridae</taxon>
        <taxon>Pentapetalae</taxon>
        <taxon>asterids</taxon>
        <taxon>lamiids</taxon>
        <taxon>Lamiales</taxon>
        <taxon>Lamiaceae</taxon>
        <taxon>Nepetoideae</taxon>
        <taxon>Mentheae</taxon>
        <taxon>Salviinae</taxon>
        <taxon>Salvia</taxon>
        <taxon>Salvia subgen. Calosphace</taxon>
    </lineage>
</organism>
<dbReference type="Proteomes" id="UP001567538">
    <property type="component" value="Unassembled WGS sequence"/>
</dbReference>
<feature type="domain" description="Endonuclease/exonuclease/phosphatase" evidence="2">
    <location>
        <begin position="91"/>
        <end position="235"/>
    </location>
</feature>
<dbReference type="InterPro" id="IPR005135">
    <property type="entry name" value="Endo/exonuclease/phosphatase"/>
</dbReference>
<comment type="caution">
    <text evidence="3">The sequence shown here is derived from an EMBL/GenBank/DDBJ whole genome shotgun (WGS) entry which is preliminary data.</text>
</comment>
<reference evidence="3 4" key="1">
    <citation type="submission" date="2024-06" db="EMBL/GenBank/DDBJ databases">
        <title>A chromosome level genome sequence of Diviner's sage (Salvia divinorum).</title>
        <authorList>
            <person name="Ford S.A."/>
            <person name="Ro D.-K."/>
            <person name="Ness R.W."/>
            <person name="Phillips M.A."/>
        </authorList>
    </citation>
    <scope>NUCLEOTIDE SEQUENCE [LARGE SCALE GENOMIC DNA]</scope>
    <source>
        <strain evidence="3">SAF-2024a</strain>
        <tissue evidence="3">Leaf</tissue>
    </source>
</reference>
<protein>
    <recommendedName>
        <fullName evidence="2">Endonuclease/exonuclease/phosphatase domain-containing protein</fullName>
    </recommendedName>
</protein>
<dbReference type="PANTHER" id="PTHR35218">
    <property type="entry name" value="RNASE H DOMAIN-CONTAINING PROTEIN"/>
    <property type="match status" value="1"/>
</dbReference>
<evidence type="ECO:0000313" key="3">
    <source>
        <dbReference type="EMBL" id="KAL1533172.1"/>
    </source>
</evidence>
<dbReference type="Gene3D" id="3.60.10.10">
    <property type="entry name" value="Endonuclease/exonuclease/phosphatase"/>
    <property type="match status" value="1"/>
</dbReference>
<evidence type="ECO:0000259" key="2">
    <source>
        <dbReference type="Pfam" id="PF03372"/>
    </source>
</evidence>
<feature type="compositionally biased region" description="Basic and acidic residues" evidence="1">
    <location>
        <begin position="17"/>
        <end position="28"/>
    </location>
</feature>
<feature type="region of interest" description="Disordered" evidence="1">
    <location>
        <begin position="1"/>
        <end position="28"/>
    </location>
</feature>
<dbReference type="SUPFAM" id="SSF56219">
    <property type="entry name" value="DNase I-like"/>
    <property type="match status" value="1"/>
</dbReference>
<evidence type="ECO:0000256" key="1">
    <source>
        <dbReference type="SAM" id="MobiDB-lite"/>
    </source>
</evidence>
<sequence length="304" mass="34689">MHGDMCGSKNSGQGSKRVFEADRSNPDVEQRLTQAFGRPPDQGVREFDDNGAMDLEEIGNSIEGFVDETEGGQFIDERDERHHMDALERGAKNALFIGALRTLIQLYKPHIIVLLESRITGKNANNTIRKIGYPNSHRMEAMGFSGGIWLLWDNFWHIEVLDTKSQFIHCQIWEGRDMNFRFTAVYGHPSPSRRDILWKQLADIQNASELPWVLLGDFNSIARGSERVGGLANRSGVSQQFVWWLTASRLIVLRFLGSSFMWRRGIQRFLEHRGVPSLNALKMELREELSRVFALVAKDMDILG</sequence>
<dbReference type="Pfam" id="PF03372">
    <property type="entry name" value="Exo_endo_phos"/>
    <property type="match status" value="1"/>
</dbReference>
<dbReference type="AlphaFoldDB" id="A0ABD1FMV1"/>
<dbReference type="EMBL" id="JBEAFC010000014">
    <property type="protein sequence ID" value="KAL1533172.1"/>
    <property type="molecule type" value="Genomic_DNA"/>
</dbReference>
<name>A0ABD1FMV1_SALDI</name>
<keyword evidence="4" id="KW-1185">Reference proteome</keyword>
<dbReference type="InterPro" id="IPR036691">
    <property type="entry name" value="Endo/exonu/phosph_ase_sf"/>
</dbReference>
<proteinExistence type="predicted"/>
<evidence type="ECO:0000313" key="4">
    <source>
        <dbReference type="Proteomes" id="UP001567538"/>
    </source>
</evidence>